<proteinExistence type="predicted"/>
<reference evidence="4" key="2">
    <citation type="submission" date="2023-05" db="EMBL/GenBank/DDBJ databases">
        <authorList>
            <person name="Schelkunov M.I."/>
        </authorList>
    </citation>
    <scope>NUCLEOTIDE SEQUENCE</scope>
    <source>
        <strain evidence="4">Hsosn_3</strain>
        <tissue evidence="4">Leaf</tissue>
    </source>
</reference>
<sequence length="100" mass="10874">MCSLESSTDQGGENNNEASSQPNVTNEVVIEPDKILQQEKDDINLEMLETKLTNQVIEPMRTGNDKETATSEANVVTPGEVKTKTRGVPDDVGISLEMVP</sequence>
<evidence type="ECO:0000313" key="2">
    <source>
        <dbReference type="EMBL" id="KAK1381952.1"/>
    </source>
</evidence>
<feature type="region of interest" description="Disordered" evidence="1">
    <location>
        <begin position="1"/>
        <end position="27"/>
    </location>
</feature>
<accession>A0AAD8MMG5</accession>
<gene>
    <name evidence="2" type="ORF">POM88_019687</name>
    <name evidence="3" type="ORF">POM88_019691</name>
    <name evidence="4" type="ORF">POM88_019695</name>
</gene>
<dbReference type="EMBL" id="JAUIZM010000005">
    <property type="protein sequence ID" value="KAK1381960.1"/>
    <property type="molecule type" value="Genomic_DNA"/>
</dbReference>
<comment type="caution">
    <text evidence="4">The sequence shown here is derived from an EMBL/GenBank/DDBJ whole genome shotgun (WGS) entry which is preliminary data.</text>
</comment>
<evidence type="ECO:0000313" key="3">
    <source>
        <dbReference type="EMBL" id="KAK1381956.1"/>
    </source>
</evidence>
<dbReference type="EMBL" id="JAUIZM010000005">
    <property type="protein sequence ID" value="KAK1381952.1"/>
    <property type="molecule type" value="Genomic_DNA"/>
</dbReference>
<protein>
    <submittedName>
        <fullName evidence="4">Uncharacterized protein</fullName>
    </submittedName>
</protein>
<evidence type="ECO:0000313" key="4">
    <source>
        <dbReference type="EMBL" id="KAK1381960.1"/>
    </source>
</evidence>
<reference evidence="4" key="1">
    <citation type="submission" date="2023-02" db="EMBL/GenBank/DDBJ databases">
        <title>Genome of toxic invasive species Heracleum sosnowskyi carries increased number of genes despite the absence of recent whole-genome duplications.</title>
        <authorList>
            <person name="Schelkunov M."/>
            <person name="Shtratnikova V."/>
            <person name="Makarenko M."/>
            <person name="Klepikova A."/>
            <person name="Omelchenko D."/>
            <person name="Novikova G."/>
            <person name="Obukhova E."/>
            <person name="Bogdanov V."/>
            <person name="Penin A."/>
            <person name="Logacheva M."/>
        </authorList>
    </citation>
    <scope>NUCLEOTIDE SEQUENCE</scope>
    <source>
        <strain evidence="4">Hsosn_3</strain>
        <tissue evidence="4">Leaf</tissue>
    </source>
</reference>
<evidence type="ECO:0000313" key="5">
    <source>
        <dbReference type="Proteomes" id="UP001237642"/>
    </source>
</evidence>
<dbReference type="AlphaFoldDB" id="A0AAD8MMG5"/>
<feature type="compositionally biased region" description="Polar residues" evidence="1">
    <location>
        <begin position="1"/>
        <end position="26"/>
    </location>
</feature>
<evidence type="ECO:0000256" key="1">
    <source>
        <dbReference type="SAM" id="MobiDB-lite"/>
    </source>
</evidence>
<keyword evidence="5" id="KW-1185">Reference proteome</keyword>
<name>A0AAD8MMG5_9APIA</name>
<organism evidence="4 5">
    <name type="scientific">Heracleum sosnowskyi</name>
    <dbReference type="NCBI Taxonomy" id="360622"/>
    <lineage>
        <taxon>Eukaryota</taxon>
        <taxon>Viridiplantae</taxon>
        <taxon>Streptophyta</taxon>
        <taxon>Embryophyta</taxon>
        <taxon>Tracheophyta</taxon>
        <taxon>Spermatophyta</taxon>
        <taxon>Magnoliopsida</taxon>
        <taxon>eudicotyledons</taxon>
        <taxon>Gunneridae</taxon>
        <taxon>Pentapetalae</taxon>
        <taxon>asterids</taxon>
        <taxon>campanulids</taxon>
        <taxon>Apiales</taxon>
        <taxon>Apiaceae</taxon>
        <taxon>Apioideae</taxon>
        <taxon>apioid superclade</taxon>
        <taxon>Tordylieae</taxon>
        <taxon>Tordyliinae</taxon>
        <taxon>Heracleum</taxon>
    </lineage>
</organism>
<dbReference type="EMBL" id="JAUIZM010000005">
    <property type="protein sequence ID" value="KAK1381956.1"/>
    <property type="molecule type" value="Genomic_DNA"/>
</dbReference>
<dbReference type="Proteomes" id="UP001237642">
    <property type="component" value="Unassembled WGS sequence"/>
</dbReference>